<evidence type="ECO:0000256" key="1">
    <source>
        <dbReference type="SAM" id="MobiDB-lite"/>
    </source>
</evidence>
<accession>A0A8S5UX15</accession>
<feature type="region of interest" description="Disordered" evidence="1">
    <location>
        <begin position="1"/>
        <end position="44"/>
    </location>
</feature>
<name>A0A8S5UX15_9CAUD</name>
<feature type="compositionally biased region" description="Low complexity" evidence="1">
    <location>
        <begin position="26"/>
        <end position="37"/>
    </location>
</feature>
<evidence type="ECO:0000313" key="2">
    <source>
        <dbReference type="EMBL" id="DAF98938.1"/>
    </source>
</evidence>
<sequence>MAKPSWITVVSGSTGSGSGTRSLKASSHTGRSSRSGSIKGVTSGGASDSVVLLQVGAGEFIRVDKTFYSVAALGDTVKITGTSNSPSLKLTNLTDSSLLSNFALKVNGTAYSWDGNVSHQISGDPGASSSYTFEISFDVAENQTEYSKNITFRLRDSSDPGISSEAITIIQAAGEKTYGTASVYMTYSNWNIGAEGGVATPSYGFSIPWGWNGKTSGGGTLTQSNSSHSVKYTYYTDPPGSPYNWTLDEHTGEIVMDSLGKNITDSYESARIKITIIVNGQTLTHTDFVRQDPNKVTYTLSSASVSLDDIPASGGSADSPNFISASGKIDYSSGESDTPSIISSDVIITLSKTVNGSNLGSTIKARTKLDTVTATITWNGSKVTQSIDVYQQANQVTYSSVNALSSTVIIPKTGGDVDIAAKVSPNQTATYTSGATRTIIDFTYEFTSIPSLVTIDELNLKATVGKNITGLSRDDTIEMKITGEGSKSTTASISYHQESLVMPSWNVPTTFRFDSNGQSDLSASGLDLNISDPDNVGWTIDGPSYVGNSLVSGDPLPISGTGNKSLSLAPDVNTSSERTFDLVLKASTGDVIATCNCTQDASESENTVAMKIAISNADQVLDVADHNPEVCINTNGLTITDGLSLGTIVSMDSQYIYIDIPESNVAELYNKLMVDWKYNQFLYVHILNGSTNPDTVYNNETSEHTDFYNNENFLLCEIAKVQADLFTKVENVVTSHGSIMLESDCIIEEYQTRYHAVIKTDSPWYSNVSSQFSSEKFGLVWLMNMDNNTSYLSIFPYVTGVDAGGSVPKLRMDVYRCIPMPLSVFKLNNLAFVTDFAATESTQVGIVSISEIKTGNLSLSNWPTFVLSETYFGTKVPGFDSSVVLEMQNPSVLDLSNHVSTAFKGDIIITLNCDDLFLDIS</sequence>
<dbReference type="EMBL" id="BK016157">
    <property type="protein sequence ID" value="DAF98938.1"/>
    <property type="molecule type" value="Genomic_DNA"/>
</dbReference>
<protein>
    <submittedName>
        <fullName evidence="2">Uncharacterized protein</fullName>
    </submittedName>
</protein>
<organism evidence="2">
    <name type="scientific">Siphoviridae sp. ctzO58</name>
    <dbReference type="NCBI Taxonomy" id="2825748"/>
    <lineage>
        <taxon>Viruses</taxon>
        <taxon>Duplodnaviria</taxon>
        <taxon>Heunggongvirae</taxon>
        <taxon>Uroviricota</taxon>
        <taxon>Caudoviricetes</taxon>
    </lineage>
</organism>
<reference evidence="2" key="1">
    <citation type="journal article" date="2021" name="Proc. Natl. Acad. Sci. U.S.A.">
        <title>A Catalog of Tens of Thousands of Viruses from Human Metagenomes Reveals Hidden Associations with Chronic Diseases.</title>
        <authorList>
            <person name="Tisza M.J."/>
            <person name="Buck C.B."/>
        </authorList>
    </citation>
    <scope>NUCLEOTIDE SEQUENCE</scope>
    <source>
        <strain evidence="2">CtzO58</strain>
    </source>
</reference>
<proteinExistence type="predicted"/>